<accession>A0ACB9RCE2</accession>
<evidence type="ECO:0000313" key="2">
    <source>
        <dbReference type="Proteomes" id="UP001057402"/>
    </source>
</evidence>
<comment type="caution">
    <text evidence="1">The sequence shown here is derived from an EMBL/GenBank/DDBJ whole genome shotgun (WGS) entry which is preliminary data.</text>
</comment>
<dbReference type="Proteomes" id="UP001057402">
    <property type="component" value="Chromosome 4"/>
</dbReference>
<sequence length="86" mass="9980">MRAGFSSEAFPREFLCLIRLDTNGHVIVRLTYTGGHRVFYLFPNTDDRHRIRAISQEERFCFRKPSPQLPWTSSPTFSSARLFSGV</sequence>
<gene>
    <name evidence="1" type="ORF">MLD38_014336</name>
</gene>
<name>A0ACB9RCE2_9MYRT</name>
<organism evidence="1 2">
    <name type="scientific">Melastoma candidum</name>
    <dbReference type="NCBI Taxonomy" id="119954"/>
    <lineage>
        <taxon>Eukaryota</taxon>
        <taxon>Viridiplantae</taxon>
        <taxon>Streptophyta</taxon>
        <taxon>Embryophyta</taxon>
        <taxon>Tracheophyta</taxon>
        <taxon>Spermatophyta</taxon>
        <taxon>Magnoliopsida</taxon>
        <taxon>eudicotyledons</taxon>
        <taxon>Gunneridae</taxon>
        <taxon>Pentapetalae</taxon>
        <taxon>rosids</taxon>
        <taxon>malvids</taxon>
        <taxon>Myrtales</taxon>
        <taxon>Melastomataceae</taxon>
        <taxon>Melastomatoideae</taxon>
        <taxon>Melastomateae</taxon>
        <taxon>Melastoma</taxon>
    </lineage>
</organism>
<evidence type="ECO:0000313" key="1">
    <source>
        <dbReference type="EMBL" id="KAI4376590.1"/>
    </source>
</evidence>
<protein>
    <submittedName>
        <fullName evidence="1">Uncharacterized protein</fullName>
    </submittedName>
</protein>
<proteinExistence type="predicted"/>
<reference evidence="2" key="1">
    <citation type="journal article" date="2023" name="Front. Plant Sci.">
        <title>Chromosomal-level genome assembly of Melastoma candidum provides insights into trichome evolution.</title>
        <authorList>
            <person name="Zhong Y."/>
            <person name="Wu W."/>
            <person name="Sun C."/>
            <person name="Zou P."/>
            <person name="Liu Y."/>
            <person name="Dai S."/>
            <person name="Zhou R."/>
        </authorList>
    </citation>
    <scope>NUCLEOTIDE SEQUENCE [LARGE SCALE GENOMIC DNA]</scope>
</reference>
<dbReference type="EMBL" id="CM042883">
    <property type="protein sequence ID" value="KAI4376590.1"/>
    <property type="molecule type" value="Genomic_DNA"/>
</dbReference>
<keyword evidence="2" id="KW-1185">Reference proteome</keyword>